<reference evidence="3" key="1">
    <citation type="submission" date="2018-01" db="EMBL/GenBank/DDBJ databases">
        <title>An insight into the sialome of Amazonian anophelines.</title>
        <authorList>
            <person name="Ribeiro J.M."/>
            <person name="Scarpassa V."/>
            <person name="Calvo E."/>
        </authorList>
    </citation>
    <scope>NUCLEOTIDE SEQUENCE</scope>
    <source>
        <tissue evidence="3">Salivary glands</tissue>
    </source>
</reference>
<feature type="chain" id="PRO_5014688757" evidence="2">
    <location>
        <begin position="20"/>
        <end position="154"/>
    </location>
</feature>
<organism evidence="3">
    <name type="scientific">Anopheles triannulatus</name>
    <dbReference type="NCBI Taxonomy" id="58253"/>
    <lineage>
        <taxon>Eukaryota</taxon>
        <taxon>Metazoa</taxon>
        <taxon>Ecdysozoa</taxon>
        <taxon>Arthropoda</taxon>
        <taxon>Hexapoda</taxon>
        <taxon>Insecta</taxon>
        <taxon>Pterygota</taxon>
        <taxon>Neoptera</taxon>
        <taxon>Endopterygota</taxon>
        <taxon>Diptera</taxon>
        <taxon>Nematocera</taxon>
        <taxon>Culicoidea</taxon>
        <taxon>Culicidae</taxon>
        <taxon>Anophelinae</taxon>
        <taxon>Anopheles</taxon>
    </lineage>
</organism>
<accession>A0A2M4B1A5</accession>
<feature type="compositionally biased region" description="Basic and acidic residues" evidence="1">
    <location>
        <begin position="125"/>
        <end position="136"/>
    </location>
</feature>
<proteinExistence type="predicted"/>
<dbReference type="AlphaFoldDB" id="A0A2M4B1A5"/>
<dbReference type="EMBL" id="GGFK01013502">
    <property type="protein sequence ID" value="MBW46823.1"/>
    <property type="molecule type" value="Transcribed_RNA"/>
</dbReference>
<evidence type="ECO:0000313" key="3">
    <source>
        <dbReference type="EMBL" id="MBW46823.1"/>
    </source>
</evidence>
<keyword evidence="2" id="KW-0732">Signal</keyword>
<evidence type="ECO:0000256" key="1">
    <source>
        <dbReference type="SAM" id="MobiDB-lite"/>
    </source>
</evidence>
<name>A0A2M4B1A5_9DIPT</name>
<sequence>MRLVLLLLLVLELCGRTIVRTLLHSAPYFPEGSLLLDLQNLRQLHLASRLLFLRVSAPPILTHCFSCSSSSSSRKPCTLAASQLGQHPEHQPQECSSRGAARAQAKEQQQPNGQRVIPERVLGPRGKEGKKERTGRQDTCSGVVERRPTSSRSV</sequence>
<feature type="signal peptide" evidence="2">
    <location>
        <begin position="1"/>
        <end position="19"/>
    </location>
</feature>
<protein>
    <submittedName>
        <fullName evidence="3">Putative secreted protein</fullName>
    </submittedName>
</protein>
<feature type="region of interest" description="Disordered" evidence="1">
    <location>
        <begin position="67"/>
        <end position="154"/>
    </location>
</feature>
<evidence type="ECO:0000256" key="2">
    <source>
        <dbReference type="SAM" id="SignalP"/>
    </source>
</evidence>